<feature type="compositionally biased region" description="Basic and acidic residues" evidence="4">
    <location>
        <begin position="387"/>
        <end position="412"/>
    </location>
</feature>
<reference evidence="6 7" key="1">
    <citation type="submission" date="2023-09" db="EMBL/GenBank/DDBJ databases">
        <title>Complete-Gapless Cercospora beticola genome.</title>
        <authorList>
            <person name="Wyatt N.A."/>
            <person name="Spanner R.E."/>
            <person name="Bolton M.D."/>
        </authorList>
    </citation>
    <scope>NUCLEOTIDE SEQUENCE [LARGE SCALE GENOMIC DNA]</scope>
    <source>
        <strain evidence="6">Cb09-40</strain>
    </source>
</reference>
<gene>
    <name evidence="6" type="ORF">RHO25_002310</name>
</gene>
<organism evidence="6 7">
    <name type="scientific">Cercospora beticola</name>
    <name type="common">Sugarbeet leaf spot fungus</name>
    <dbReference type="NCBI Taxonomy" id="122368"/>
    <lineage>
        <taxon>Eukaryota</taxon>
        <taxon>Fungi</taxon>
        <taxon>Dikarya</taxon>
        <taxon>Ascomycota</taxon>
        <taxon>Pezizomycotina</taxon>
        <taxon>Dothideomycetes</taxon>
        <taxon>Dothideomycetidae</taxon>
        <taxon>Mycosphaerellales</taxon>
        <taxon>Mycosphaerellaceae</taxon>
        <taxon>Cercospora</taxon>
    </lineage>
</organism>
<dbReference type="InterPro" id="IPR035979">
    <property type="entry name" value="RBD_domain_sf"/>
</dbReference>
<evidence type="ECO:0000313" key="7">
    <source>
        <dbReference type="Proteomes" id="UP001302367"/>
    </source>
</evidence>
<feature type="domain" description="G-patch" evidence="5">
    <location>
        <begin position="546"/>
        <end position="591"/>
    </location>
</feature>
<dbReference type="PROSITE" id="PS50174">
    <property type="entry name" value="G_PATCH"/>
    <property type="match status" value="1"/>
</dbReference>
<keyword evidence="3" id="KW-0539">Nucleus</keyword>
<dbReference type="Proteomes" id="UP001302367">
    <property type="component" value="Chromosome 2"/>
</dbReference>
<sequence>MDRNRAREYDTAASRGDSHDDSDIGFSIRGAAQRKHSQDGQVQPQSRPASPRSHHNHSRAPSQSRSPPRRRDRPYRDRDDPESGRDSRSYYSSRNDDRYYSRHSSSSDYHQQGYSHSRQYYEPYQDHSDFGFYEEPVAPPPSNGDADVSLDGNPLPFLLIRGLKTNMSEAVLHKGLEKLYQDELQAPQDAAVPPPSLPPGGEASVAALLASLPLKPLPLPGAAPGSLKRVFVIRDRETDKSLSFGFAEYHTVTDAKAALAKAMTLGDKFTISSKKIEICYPHMGVFPVVVPGQFGSDGRYCFQRGAVLHEYHDKRYYASVQDVNPEPPARPETPTQSGNTKDTKNNKKRPKESAGINSLEGEGTTKKVKIGEPKELGIVNLWQKKQAELRGEDAEQDESRPQSSSSEKHATDEAPQQSYVHQKTKGGKLQTTCYLCSSQLSADVTPAQHVAGSKKHSTLLQDEAKVKLAWERLAKFGIAADQTVKVEVKVTEKTEPEKTEWRDRAKERRIQEAKAGTTEKVKVSLKDVKKKEGGGASAQQKPTKPSYGKGMAMLQKAGWAEGEGLGAGGGITAPIEQMSYNAGVGLGHEGAKRGDANEEAERATRGGDGWVEKTKDLARERFERMQ</sequence>
<dbReference type="PANTHER" id="PTHR13948:SF3">
    <property type="entry name" value="FI21118P1"/>
    <property type="match status" value="1"/>
</dbReference>
<evidence type="ECO:0000256" key="1">
    <source>
        <dbReference type="ARBA" id="ARBA00004123"/>
    </source>
</evidence>
<feature type="compositionally biased region" description="Polar residues" evidence="4">
    <location>
        <begin position="39"/>
        <end position="48"/>
    </location>
</feature>
<accession>A0ABZ0NDT4</accession>
<keyword evidence="2" id="KW-0694">RNA-binding</keyword>
<evidence type="ECO:0000313" key="6">
    <source>
        <dbReference type="EMBL" id="WPA97699.1"/>
    </source>
</evidence>
<feature type="region of interest" description="Disordered" evidence="4">
    <location>
        <begin position="492"/>
        <end position="549"/>
    </location>
</feature>
<feature type="region of interest" description="Disordered" evidence="4">
    <location>
        <begin position="584"/>
        <end position="626"/>
    </location>
</feature>
<comment type="subcellular location">
    <subcellularLocation>
        <location evidence="1">Nucleus</location>
    </subcellularLocation>
</comment>
<feature type="region of interest" description="Disordered" evidence="4">
    <location>
        <begin position="1"/>
        <end position="115"/>
    </location>
</feature>
<dbReference type="RefSeq" id="XP_065458298.1">
    <property type="nucleotide sequence ID" value="XM_065602226.1"/>
</dbReference>
<dbReference type="GeneID" id="35425975"/>
<evidence type="ECO:0000256" key="4">
    <source>
        <dbReference type="SAM" id="MobiDB-lite"/>
    </source>
</evidence>
<name>A0ABZ0NDT4_CERBT</name>
<dbReference type="Pfam" id="PF00076">
    <property type="entry name" value="RRM_1"/>
    <property type="match status" value="1"/>
</dbReference>
<feature type="region of interest" description="Disordered" evidence="4">
    <location>
        <begin position="321"/>
        <end position="368"/>
    </location>
</feature>
<evidence type="ECO:0000256" key="2">
    <source>
        <dbReference type="ARBA" id="ARBA00022884"/>
    </source>
</evidence>
<feature type="compositionally biased region" description="Basic and acidic residues" evidence="4">
    <location>
        <begin position="74"/>
        <end position="100"/>
    </location>
</feature>
<protein>
    <recommendedName>
        <fullName evidence="5">G-patch domain-containing protein</fullName>
    </recommendedName>
</protein>
<evidence type="ECO:0000259" key="5">
    <source>
        <dbReference type="PROSITE" id="PS50174"/>
    </source>
</evidence>
<dbReference type="SUPFAM" id="SSF54928">
    <property type="entry name" value="RNA-binding domain, RBD"/>
    <property type="match status" value="1"/>
</dbReference>
<evidence type="ECO:0000256" key="3">
    <source>
        <dbReference type="ARBA" id="ARBA00023242"/>
    </source>
</evidence>
<dbReference type="PANTHER" id="PTHR13948">
    <property type="entry name" value="RNA-BINDING PROTEIN"/>
    <property type="match status" value="1"/>
</dbReference>
<proteinExistence type="predicted"/>
<dbReference type="InterPro" id="IPR000467">
    <property type="entry name" value="G_patch_dom"/>
</dbReference>
<dbReference type="Gene3D" id="3.30.70.330">
    <property type="match status" value="1"/>
</dbReference>
<dbReference type="InterPro" id="IPR000504">
    <property type="entry name" value="RRM_dom"/>
</dbReference>
<feature type="region of interest" description="Disordered" evidence="4">
    <location>
        <begin position="387"/>
        <end position="424"/>
    </location>
</feature>
<feature type="compositionally biased region" description="Basic and acidic residues" evidence="4">
    <location>
        <begin position="589"/>
        <end position="626"/>
    </location>
</feature>
<dbReference type="SMART" id="SM00443">
    <property type="entry name" value="G_patch"/>
    <property type="match status" value="1"/>
</dbReference>
<feature type="compositionally biased region" description="Basic and acidic residues" evidence="4">
    <location>
        <begin position="492"/>
        <end position="533"/>
    </location>
</feature>
<feature type="compositionally biased region" description="Basic and acidic residues" evidence="4">
    <location>
        <begin position="1"/>
        <end position="22"/>
    </location>
</feature>
<keyword evidence="7" id="KW-1185">Reference proteome</keyword>
<dbReference type="EMBL" id="CP134185">
    <property type="protein sequence ID" value="WPA97699.1"/>
    <property type="molecule type" value="Genomic_DNA"/>
</dbReference>
<dbReference type="InterPro" id="IPR012677">
    <property type="entry name" value="Nucleotide-bd_a/b_plait_sf"/>
</dbReference>
<dbReference type="Pfam" id="PF01585">
    <property type="entry name" value="G-patch"/>
    <property type="match status" value="1"/>
</dbReference>